<proteinExistence type="inferred from homology"/>
<evidence type="ECO:0000256" key="7">
    <source>
        <dbReference type="ARBA" id="ARBA00007490"/>
    </source>
</evidence>
<organism evidence="17 18">
    <name type="scientific">Litorivivens lipolytica</name>
    <dbReference type="NCBI Taxonomy" id="1524264"/>
    <lineage>
        <taxon>Bacteria</taxon>
        <taxon>Pseudomonadati</taxon>
        <taxon>Pseudomonadota</taxon>
        <taxon>Gammaproteobacteria</taxon>
        <taxon>Litorivivens</taxon>
    </lineage>
</organism>
<evidence type="ECO:0000256" key="16">
    <source>
        <dbReference type="PIRSR" id="PIRSR006135-2"/>
    </source>
</evidence>
<evidence type="ECO:0000256" key="13">
    <source>
        <dbReference type="ARBA" id="ARBA00023134"/>
    </source>
</evidence>
<feature type="binding site" evidence="16">
    <location>
        <position position="82"/>
    </location>
    <ligand>
        <name>GTP</name>
        <dbReference type="ChEBI" id="CHEBI:37565"/>
    </ligand>
</feature>
<evidence type="ECO:0000256" key="6">
    <source>
        <dbReference type="ARBA" id="ARBA00005159"/>
    </source>
</evidence>
<feature type="active site" description="GMP-histidine intermediate" evidence="15">
    <location>
        <position position="48"/>
    </location>
</feature>
<comment type="similarity">
    <text evidence="7 14">Belongs to the CobU/CobP family.</text>
</comment>
<keyword evidence="10 14" id="KW-0547">Nucleotide-binding</keyword>
<keyword evidence="18" id="KW-1185">Reference proteome</keyword>
<dbReference type="NCBIfam" id="NF004469">
    <property type="entry name" value="PRK05800.1"/>
    <property type="match status" value="1"/>
</dbReference>
<evidence type="ECO:0000256" key="1">
    <source>
        <dbReference type="ARBA" id="ARBA00000312"/>
    </source>
</evidence>
<dbReference type="GO" id="GO:0043752">
    <property type="term" value="F:adenosylcobinamide kinase activity"/>
    <property type="evidence" value="ECO:0007669"/>
    <property type="project" value="UniProtKB-EC"/>
</dbReference>
<dbReference type="PIRSF" id="PIRSF006135">
    <property type="entry name" value="CobU"/>
    <property type="match status" value="1"/>
</dbReference>
<dbReference type="GO" id="GO:0005524">
    <property type="term" value="F:ATP binding"/>
    <property type="evidence" value="ECO:0007669"/>
    <property type="project" value="UniProtKB-UniRule"/>
</dbReference>
<comment type="pathway">
    <text evidence="5 14">Cofactor biosynthesis; adenosylcobalamin biosynthesis; adenosylcobalamin from cob(II)yrinate a,c-diamide: step 6/7.</text>
</comment>
<evidence type="ECO:0000256" key="10">
    <source>
        <dbReference type="ARBA" id="ARBA00022741"/>
    </source>
</evidence>
<evidence type="ECO:0000256" key="9">
    <source>
        <dbReference type="ARBA" id="ARBA00022679"/>
    </source>
</evidence>
<comment type="caution">
    <text evidence="17">The sequence shown here is derived from an EMBL/GenBank/DDBJ whole genome shotgun (WGS) entry which is preliminary data.</text>
</comment>
<keyword evidence="17" id="KW-0548">Nucleotidyltransferase</keyword>
<dbReference type="SUPFAM" id="SSF52540">
    <property type="entry name" value="P-loop containing nucleoside triphosphate hydrolases"/>
    <property type="match status" value="1"/>
</dbReference>
<comment type="function">
    <text evidence="4 14">Catalyzes ATP-dependent phosphorylation of adenosylcobinamide and addition of GMP to adenosylcobinamide phosphate.</text>
</comment>
<dbReference type="CDD" id="cd00544">
    <property type="entry name" value="CobU"/>
    <property type="match status" value="1"/>
</dbReference>
<comment type="catalytic activity">
    <reaction evidence="2 14">
        <text>adenosylcob(III)inamide phosphate + GTP + H(+) = adenosylcob(III)inamide-GDP + diphosphate</text>
        <dbReference type="Rhea" id="RHEA:22712"/>
        <dbReference type="ChEBI" id="CHEBI:15378"/>
        <dbReference type="ChEBI" id="CHEBI:33019"/>
        <dbReference type="ChEBI" id="CHEBI:37565"/>
        <dbReference type="ChEBI" id="CHEBI:58502"/>
        <dbReference type="ChEBI" id="CHEBI:60487"/>
        <dbReference type="EC" id="2.7.7.62"/>
    </reaction>
</comment>
<dbReference type="UniPathway" id="UPA00148">
    <property type="reaction ID" value="UER00236"/>
</dbReference>
<evidence type="ECO:0000256" key="12">
    <source>
        <dbReference type="ARBA" id="ARBA00022840"/>
    </source>
</evidence>
<dbReference type="Proteomes" id="UP000537130">
    <property type="component" value="Unassembled WGS sequence"/>
</dbReference>
<sequence length="170" mass="19051">MIEFFLGGARSGKSRLAEAAVERSGLEKVYLATAQARDGEMSERIARHQNDRGNQWRTIEEPLALTEALRKQASAERCILVDCLTLWLSNWLEADEAGWTKVKQEFIRTLPELPGHIVLVSNEVGQGVVPINTLARRFVDESGWLHQELMPVCQRAAFVVAGIPITLKEK</sequence>
<feature type="binding site" evidence="16">
    <location>
        <position position="60"/>
    </location>
    <ligand>
        <name>GTP</name>
        <dbReference type="ChEBI" id="CHEBI:37565"/>
    </ligand>
</feature>
<comment type="catalytic activity">
    <reaction evidence="3">
        <text>adenosylcob(III)inamide + GTP = adenosylcob(III)inamide phosphate + GDP + H(+)</text>
        <dbReference type="Rhea" id="RHEA:15765"/>
        <dbReference type="ChEBI" id="CHEBI:2480"/>
        <dbReference type="ChEBI" id="CHEBI:15378"/>
        <dbReference type="ChEBI" id="CHEBI:37565"/>
        <dbReference type="ChEBI" id="CHEBI:58189"/>
        <dbReference type="ChEBI" id="CHEBI:58502"/>
        <dbReference type="EC" id="2.7.1.156"/>
    </reaction>
</comment>
<dbReference type="EMBL" id="JACHWY010000002">
    <property type="protein sequence ID" value="MBB3048036.1"/>
    <property type="molecule type" value="Genomic_DNA"/>
</dbReference>
<evidence type="ECO:0000313" key="17">
    <source>
        <dbReference type="EMBL" id="MBB3048036.1"/>
    </source>
</evidence>
<keyword evidence="8 14" id="KW-0169">Cobalamin biosynthesis</keyword>
<keyword evidence="12 14" id="KW-0067">ATP-binding</keyword>
<evidence type="ECO:0000256" key="8">
    <source>
        <dbReference type="ARBA" id="ARBA00022573"/>
    </source>
</evidence>
<dbReference type="EC" id="2.7.1.156" evidence="14"/>
<dbReference type="AlphaFoldDB" id="A0A7W4W5V2"/>
<dbReference type="PANTHER" id="PTHR34848">
    <property type="match status" value="1"/>
</dbReference>
<dbReference type="Pfam" id="PF02283">
    <property type="entry name" value="CobU"/>
    <property type="match status" value="1"/>
</dbReference>
<evidence type="ECO:0000313" key="18">
    <source>
        <dbReference type="Proteomes" id="UP000537130"/>
    </source>
</evidence>
<accession>A0A7W4W5V2</accession>
<dbReference type="InterPro" id="IPR003203">
    <property type="entry name" value="CobU/CobP"/>
</dbReference>
<evidence type="ECO:0000256" key="3">
    <source>
        <dbReference type="ARBA" id="ARBA00001522"/>
    </source>
</evidence>
<gene>
    <name evidence="17" type="ORF">FHR99_002302</name>
</gene>
<dbReference type="GO" id="GO:0009236">
    <property type="term" value="P:cobalamin biosynthetic process"/>
    <property type="evidence" value="ECO:0007669"/>
    <property type="project" value="UniProtKB-UniRule"/>
</dbReference>
<protein>
    <recommendedName>
        <fullName evidence="14">Bifunctional adenosylcobalamin biosynthesis protein</fullName>
        <ecNumber evidence="14">2.7.1.156</ecNumber>
        <ecNumber evidence="14">2.7.7.62</ecNumber>
    </recommendedName>
</protein>
<keyword evidence="11 14" id="KW-0418">Kinase</keyword>
<comment type="pathway">
    <text evidence="6 14">Cofactor biosynthesis; adenosylcobalamin biosynthesis; adenosylcobalamin from cob(II)yrinate a,c-diamide: step 5/7.</text>
</comment>
<dbReference type="EC" id="2.7.7.62" evidence="14"/>
<evidence type="ECO:0000256" key="4">
    <source>
        <dbReference type="ARBA" id="ARBA00003889"/>
    </source>
</evidence>
<feature type="binding site" evidence="16">
    <location>
        <begin position="32"/>
        <end position="34"/>
    </location>
    <ligand>
        <name>GTP</name>
        <dbReference type="ChEBI" id="CHEBI:37565"/>
    </ligand>
</feature>
<dbReference type="Gene3D" id="3.40.50.300">
    <property type="entry name" value="P-loop containing nucleotide triphosphate hydrolases"/>
    <property type="match status" value="1"/>
</dbReference>
<evidence type="ECO:0000256" key="11">
    <source>
        <dbReference type="ARBA" id="ARBA00022777"/>
    </source>
</evidence>
<evidence type="ECO:0000256" key="5">
    <source>
        <dbReference type="ARBA" id="ARBA00004692"/>
    </source>
</evidence>
<dbReference type="GO" id="GO:0008820">
    <property type="term" value="F:cobinamide phosphate guanylyltransferase activity"/>
    <property type="evidence" value="ECO:0007669"/>
    <property type="project" value="UniProtKB-UniRule"/>
</dbReference>
<dbReference type="RefSeq" id="WP_183410800.1">
    <property type="nucleotide sequence ID" value="NZ_JACHWY010000002.1"/>
</dbReference>
<feature type="binding site" evidence="16">
    <location>
        <begin position="7"/>
        <end position="14"/>
    </location>
    <ligand>
        <name>GTP</name>
        <dbReference type="ChEBI" id="CHEBI:37565"/>
    </ligand>
</feature>
<keyword evidence="13 14" id="KW-0342">GTP-binding</keyword>
<dbReference type="GO" id="GO:0005525">
    <property type="term" value="F:GTP binding"/>
    <property type="evidence" value="ECO:0007669"/>
    <property type="project" value="UniProtKB-UniRule"/>
</dbReference>
<reference evidence="17 18" key="1">
    <citation type="submission" date="2020-08" db="EMBL/GenBank/DDBJ databases">
        <title>Genomic Encyclopedia of Type Strains, Phase III (KMG-III): the genomes of soil and plant-associated and newly described type strains.</title>
        <authorList>
            <person name="Whitman W."/>
        </authorList>
    </citation>
    <scope>NUCLEOTIDE SEQUENCE [LARGE SCALE GENOMIC DNA]</scope>
    <source>
        <strain evidence="17 18">CECT 8654</strain>
    </source>
</reference>
<comment type="catalytic activity">
    <reaction evidence="1 14">
        <text>adenosylcob(III)inamide + ATP = adenosylcob(III)inamide phosphate + ADP + H(+)</text>
        <dbReference type="Rhea" id="RHEA:15769"/>
        <dbReference type="ChEBI" id="CHEBI:2480"/>
        <dbReference type="ChEBI" id="CHEBI:15378"/>
        <dbReference type="ChEBI" id="CHEBI:30616"/>
        <dbReference type="ChEBI" id="CHEBI:58502"/>
        <dbReference type="ChEBI" id="CHEBI:456216"/>
        <dbReference type="EC" id="2.7.1.156"/>
    </reaction>
</comment>
<evidence type="ECO:0000256" key="15">
    <source>
        <dbReference type="PIRSR" id="PIRSR006135-1"/>
    </source>
</evidence>
<evidence type="ECO:0000256" key="2">
    <source>
        <dbReference type="ARBA" id="ARBA00000711"/>
    </source>
</evidence>
<keyword evidence="9 14" id="KW-0808">Transferase</keyword>
<dbReference type="PANTHER" id="PTHR34848:SF1">
    <property type="entry name" value="BIFUNCTIONAL ADENOSYLCOBALAMIN BIOSYNTHESIS PROTEIN COBU"/>
    <property type="match status" value="1"/>
</dbReference>
<name>A0A7W4W5V2_9GAMM</name>
<evidence type="ECO:0000256" key="14">
    <source>
        <dbReference type="PIRNR" id="PIRNR006135"/>
    </source>
</evidence>
<dbReference type="InterPro" id="IPR027417">
    <property type="entry name" value="P-loop_NTPase"/>
</dbReference>